<keyword evidence="11" id="KW-1185">Reference proteome</keyword>
<dbReference type="Gene3D" id="3.40.50.2300">
    <property type="match status" value="2"/>
</dbReference>
<evidence type="ECO:0000313" key="10">
    <source>
        <dbReference type="EMBL" id="KAK8406151.1"/>
    </source>
</evidence>
<feature type="transmembrane region" description="Helical" evidence="8">
    <location>
        <begin position="740"/>
        <end position="757"/>
    </location>
</feature>
<gene>
    <name evidence="10" type="ORF">O3P69_007103</name>
</gene>
<feature type="transmembrane region" description="Helical" evidence="8">
    <location>
        <begin position="539"/>
        <end position="562"/>
    </location>
</feature>
<keyword evidence="5" id="KW-0675">Receptor</keyword>
<evidence type="ECO:0000256" key="6">
    <source>
        <dbReference type="ARBA" id="ARBA00023180"/>
    </source>
</evidence>
<evidence type="ECO:0000256" key="2">
    <source>
        <dbReference type="ARBA" id="ARBA00022692"/>
    </source>
</evidence>
<keyword evidence="4 8" id="KW-0472">Membrane</keyword>
<feature type="transmembrane region" description="Helical" evidence="8">
    <location>
        <begin position="574"/>
        <end position="595"/>
    </location>
</feature>
<feature type="transmembrane region" description="Helical" evidence="8">
    <location>
        <begin position="710"/>
        <end position="728"/>
    </location>
</feature>
<dbReference type="GO" id="GO:0004930">
    <property type="term" value="F:G protein-coupled receptor activity"/>
    <property type="evidence" value="ECO:0007669"/>
    <property type="project" value="InterPro"/>
</dbReference>
<keyword evidence="3 8" id="KW-1133">Transmembrane helix</keyword>
<keyword evidence="2 8" id="KW-0812">Transmembrane</keyword>
<evidence type="ECO:0000256" key="1">
    <source>
        <dbReference type="ARBA" id="ARBA00004141"/>
    </source>
</evidence>
<dbReference type="Proteomes" id="UP001487740">
    <property type="component" value="Unassembled WGS sequence"/>
</dbReference>
<dbReference type="GO" id="GO:0016020">
    <property type="term" value="C:membrane"/>
    <property type="evidence" value="ECO:0007669"/>
    <property type="project" value="UniProtKB-SubCell"/>
</dbReference>
<dbReference type="AlphaFoldDB" id="A0AAW0V2S2"/>
<feature type="transmembrane region" description="Helical" evidence="8">
    <location>
        <begin position="607"/>
        <end position="628"/>
    </location>
</feature>
<evidence type="ECO:0000256" key="4">
    <source>
        <dbReference type="ARBA" id="ARBA00023136"/>
    </source>
</evidence>
<protein>
    <recommendedName>
        <fullName evidence="9">G-protein coupled receptors family 3 profile domain-containing protein</fullName>
    </recommendedName>
</protein>
<evidence type="ECO:0000256" key="3">
    <source>
        <dbReference type="ARBA" id="ARBA00022989"/>
    </source>
</evidence>
<dbReference type="InterPro" id="IPR050726">
    <property type="entry name" value="mGluR"/>
</dbReference>
<sequence length="987" mass="107138">MTYDAEGRAKGMAEVRSRCLDVEICGSTGGTATTRAPRRNTQYLQMFPHQRFGISGLVPYHQQGQTFFSCGSFAGERIFQNVAAVAYALTRINTNDAGVGLGAVLFDYCDRTERARERFFSFFSGEAQEDDSGLLLGPGHIVASVSLDDDAAEAVSNILAANHIPHFSSPVGGIHLGDRTDETILTSVPSRTAELRALLAVARSFGWTFLSVVYDNDDDGRFLVETFRQMAWAEDVCLGDSLGMPQRVSEEYARQVVETLAAGWKPHVVVLLMDAADNIRMVVQAAERLGHAERFTFLAGPAWGNKPAVTGNLDRASAGALTLTTETYDLPDFRSFVANLTLEYHAPIPDEWFEEYFQYKFQCRLSASSRVQRQFVRECLGTEHIHADELVQDPFVFHTVLAINAVAHGLDNYLTQHCADAQTIEECEVVQPELLLEIQRQSRLTLNNTASHGDADAYGYHLWNYRKLGAEYGYVSAGSWQNGYLRLEKPGLEFKIGGFPPDSSCQGGACVEVCAPQSPVYAAMALPKPLPIDFNFHTVYGITTAVLSLLGVVASLSSLIYLMATFPPAAGAPVLGCLVLTGCFMVFAANFALIFQPTAGTCAVRRFLPGLAYALIYASLLVKALHAYRLASVSATRDNSSNSDSGGSSGKNPLLARMCGQIVVTLALVVVQLVLGIAWLTLYPPEVDLLADTWYCSPAEDFEAELVTSLAYVMVLLAATAGLCLEAWHSGIASKETRWILVASLFSIVSWCVWTVAATQAPRHIRDPSMVIGNLVSASIVVVLLMVRQVHLYSQFSRDVKELEMRSHYTAATSLCNASLNAQKVPPDGSPRLPPGLDLGGPGIPTRQFVATSCLQGLGNDPACLGPSHTGSLGDQEVSFRTVTLPPEVPHSRLSSCHSATTSRRSLRLSLSDELPDDLLFEAFESSEEDFPIDAQHPSDLEEGAVGGGEGRGGEREGRLPSIRRVGSRQMLVFLTDGNTIGDVSRI</sequence>
<name>A0AAW0V2S2_SCYPA</name>
<evidence type="ECO:0000256" key="5">
    <source>
        <dbReference type="ARBA" id="ARBA00023170"/>
    </source>
</evidence>
<evidence type="ECO:0000259" key="9">
    <source>
        <dbReference type="PROSITE" id="PS50259"/>
    </source>
</evidence>
<dbReference type="PROSITE" id="PS50259">
    <property type="entry name" value="G_PROTEIN_RECEP_F3_4"/>
    <property type="match status" value="1"/>
</dbReference>
<evidence type="ECO:0000256" key="8">
    <source>
        <dbReference type="SAM" id="Phobius"/>
    </source>
</evidence>
<dbReference type="SUPFAM" id="SSF53822">
    <property type="entry name" value="Periplasmic binding protein-like I"/>
    <property type="match status" value="1"/>
</dbReference>
<feature type="transmembrane region" description="Helical" evidence="8">
    <location>
        <begin position="662"/>
        <end position="682"/>
    </location>
</feature>
<organism evidence="10 11">
    <name type="scientific">Scylla paramamosain</name>
    <name type="common">Mud crab</name>
    <dbReference type="NCBI Taxonomy" id="85552"/>
    <lineage>
        <taxon>Eukaryota</taxon>
        <taxon>Metazoa</taxon>
        <taxon>Ecdysozoa</taxon>
        <taxon>Arthropoda</taxon>
        <taxon>Crustacea</taxon>
        <taxon>Multicrustacea</taxon>
        <taxon>Malacostraca</taxon>
        <taxon>Eumalacostraca</taxon>
        <taxon>Eucarida</taxon>
        <taxon>Decapoda</taxon>
        <taxon>Pleocyemata</taxon>
        <taxon>Brachyura</taxon>
        <taxon>Eubrachyura</taxon>
        <taxon>Portunoidea</taxon>
        <taxon>Portunidae</taxon>
        <taxon>Portuninae</taxon>
        <taxon>Scylla</taxon>
    </lineage>
</organism>
<dbReference type="InterPro" id="IPR000337">
    <property type="entry name" value="GPCR_3"/>
</dbReference>
<feature type="domain" description="G-protein coupled receptors family 3 profile" evidence="9">
    <location>
        <begin position="537"/>
        <end position="792"/>
    </location>
</feature>
<dbReference type="EMBL" id="JARAKH010000002">
    <property type="protein sequence ID" value="KAK8406151.1"/>
    <property type="molecule type" value="Genomic_DNA"/>
</dbReference>
<feature type="transmembrane region" description="Helical" evidence="8">
    <location>
        <begin position="769"/>
        <end position="787"/>
    </location>
</feature>
<comment type="caution">
    <text evidence="10">The sequence shown here is derived from an EMBL/GenBank/DDBJ whole genome shotgun (WGS) entry which is preliminary data.</text>
</comment>
<dbReference type="InterPro" id="IPR028082">
    <property type="entry name" value="Peripla_BP_I"/>
</dbReference>
<comment type="subcellular location">
    <subcellularLocation>
        <location evidence="1">Membrane</location>
        <topology evidence="1">Multi-pass membrane protein</topology>
    </subcellularLocation>
</comment>
<evidence type="ECO:0000313" key="11">
    <source>
        <dbReference type="Proteomes" id="UP001487740"/>
    </source>
</evidence>
<dbReference type="InterPro" id="IPR001828">
    <property type="entry name" value="ANF_lig-bd_rcpt"/>
</dbReference>
<feature type="region of interest" description="Disordered" evidence="7">
    <location>
        <begin position="930"/>
        <end position="960"/>
    </location>
</feature>
<keyword evidence="6" id="KW-0325">Glycoprotein</keyword>
<accession>A0AAW0V2S2</accession>
<evidence type="ECO:0000256" key="7">
    <source>
        <dbReference type="SAM" id="MobiDB-lite"/>
    </source>
</evidence>
<dbReference type="Pfam" id="PF00003">
    <property type="entry name" value="7tm_3"/>
    <property type="match status" value="1"/>
</dbReference>
<dbReference type="Pfam" id="PF01094">
    <property type="entry name" value="ANF_receptor"/>
    <property type="match status" value="1"/>
</dbReference>
<dbReference type="PRINTS" id="PR00248">
    <property type="entry name" value="GPCRMGR"/>
</dbReference>
<reference evidence="10 11" key="1">
    <citation type="submission" date="2023-03" db="EMBL/GenBank/DDBJ databases">
        <title>High-quality genome of Scylla paramamosain provides insights in environmental adaptation.</title>
        <authorList>
            <person name="Zhang L."/>
        </authorList>
    </citation>
    <scope>NUCLEOTIDE SEQUENCE [LARGE SCALE GENOMIC DNA]</scope>
    <source>
        <strain evidence="10">LZ_2023a</strain>
        <tissue evidence="10">Muscle</tissue>
    </source>
</reference>
<dbReference type="InterPro" id="IPR017978">
    <property type="entry name" value="GPCR_3_C"/>
</dbReference>
<dbReference type="PANTHER" id="PTHR24060">
    <property type="entry name" value="METABOTROPIC GLUTAMATE RECEPTOR"/>
    <property type="match status" value="1"/>
</dbReference>
<proteinExistence type="predicted"/>